<comment type="caution">
    <text evidence="1">The sequence shown here is derived from an EMBL/GenBank/DDBJ whole genome shotgun (WGS) entry which is preliminary data.</text>
</comment>
<protein>
    <submittedName>
        <fullName evidence="1">Uncharacterized protein</fullName>
    </submittedName>
</protein>
<evidence type="ECO:0000313" key="1">
    <source>
        <dbReference type="EMBL" id="GFY89600.1"/>
    </source>
</evidence>
<dbReference type="AlphaFoldDB" id="A0A7J0ETE3"/>
<accession>A0A7J0ETE3</accession>
<reference evidence="1 2" key="1">
    <citation type="submission" date="2019-07" db="EMBL/GenBank/DDBJ databases">
        <title>De Novo Assembly of kiwifruit Actinidia rufa.</title>
        <authorList>
            <person name="Sugita-Konishi S."/>
            <person name="Sato K."/>
            <person name="Mori E."/>
            <person name="Abe Y."/>
            <person name="Kisaki G."/>
            <person name="Hamano K."/>
            <person name="Suezawa K."/>
            <person name="Otani M."/>
            <person name="Fukuda T."/>
            <person name="Manabe T."/>
            <person name="Gomi K."/>
            <person name="Tabuchi M."/>
            <person name="Akimitsu K."/>
            <person name="Kataoka I."/>
        </authorList>
    </citation>
    <scope>NUCLEOTIDE SEQUENCE [LARGE SCALE GENOMIC DNA]</scope>
    <source>
        <strain evidence="2">cv. Fuchu</strain>
    </source>
</reference>
<dbReference type="EMBL" id="BJWL01000006">
    <property type="protein sequence ID" value="GFY89600.1"/>
    <property type="molecule type" value="Genomic_DNA"/>
</dbReference>
<dbReference type="Proteomes" id="UP000585474">
    <property type="component" value="Unassembled WGS sequence"/>
</dbReference>
<proteinExistence type="predicted"/>
<dbReference type="PANTHER" id="PTHR31722:SF62">
    <property type="entry name" value="EMB|CAB62433.1"/>
    <property type="match status" value="1"/>
</dbReference>
<dbReference type="PANTHER" id="PTHR31722">
    <property type="entry name" value="OS06G0675200 PROTEIN"/>
    <property type="match status" value="1"/>
</dbReference>
<evidence type="ECO:0000313" key="2">
    <source>
        <dbReference type="Proteomes" id="UP000585474"/>
    </source>
</evidence>
<keyword evidence="2" id="KW-1185">Reference proteome</keyword>
<name>A0A7J0ETE3_9ERIC</name>
<sequence length="143" mass="16411">MACLNMFNNDQQSHCPSHPRISFSNDFADAQQQQQQQFIKHEKISYRDPPVSSDFEFSISSYGMISADEVIFKGKLLPVKEHCTKMTLRDELLVDDESEDDLVRTPKGSSGRWKERFGLKRTLVVPKKADNSEDFFAYKTGPT</sequence>
<gene>
    <name evidence="1" type="ORF">Acr_06g0015400</name>
</gene>
<dbReference type="OrthoDB" id="1927989at2759"/>
<organism evidence="1 2">
    <name type="scientific">Actinidia rufa</name>
    <dbReference type="NCBI Taxonomy" id="165716"/>
    <lineage>
        <taxon>Eukaryota</taxon>
        <taxon>Viridiplantae</taxon>
        <taxon>Streptophyta</taxon>
        <taxon>Embryophyta</taxon>
        <taxon>Tracheophyta</taxon>
        <taxon>Spermatophyta</taxon>
        <taxon>Magnoliopsida</taxon>
        <taxon>eudicotyledons</taxon>
        <taxon>Gunneridae</taxon>
        <taxon>Pentapetalae</taxon>
        <taxon>asterids</taxon>
        <taxon>Ericales</taxon>
        <taxon>Actinidiaceae</taxon>
        <taxon>Actinidia</taxon>
    </lineage>
</organism>